<organism evidence="3 4">
    <name type="scientific">Helicobacter macacae MIT 99-5501</name>
    <dbReference type="NCBI Taxonomy" id="1357400"/>
    <lineage>
        <taxon>Bacteria</taxon>
        <taxon>Pseudomonadati</taxon>
        <taxon>Campylobacterota</taxon>
        <taxon>Epsilonproteobacteria</taxon>
        <taxon>Campylobacterales</taxon>
        <taxon>Helicobacteraceae</taxon>
        <taxon>Helicobacter</taxon>
    </lineage>
</organism>
<dbReference type="Pfam" id="PF13118">
    <property type="entry name" value="DUF3972"/>
    <property type="match status" value="1"/>
</dbReference>
<name>V8CAG5_9HELI</name>
<evidence type="ECO:0000313" key="4">
    <source>
        <dbReference type="Proteomes" id="UP000018731"/>
    </source>
</evidence>
<evidence type="ECO:0000256" key="1">
    <source>
        <dbReference type="SAM" id="Coils"/>
    </source>
</evidence>
<gene>
    <name evidence="3" type="ORF">HMPREF2086_00824</name>
</gene>
<feature type="coiled-coil region" evidence="1">
    <location>
        <begin position="131"/>
        <end position="158"/>
    </location>
</feature>
<dbReference type="RefSeq" id="WP_023927548.1">
    <property type="nucleotide sequence ID" value="NZ_KI669454.1"/>
</dbReference>
<dbReference type="eggNOG" id="ENOG503181V">
    <property type="taxonomic scope" value="Bacteria"/>
</dbReference>
<reference evidence="3 4" key="1">
    <citation type="journal article" date="2014" name="Genome Announc.">
        <title>Draft genome sequences of six enterohepatic helicobacter species isolated from humans and one from rhesus macaques.</title>
        <authorList>
            <person name="Shen Z."/>
            <person name="Sheh A."/>
            <person name="Young S.K."/>
            <person name="Abouelliel A."/>
            <person name="Ward D.V."/>
            <person name="Earl A.M."/>
            <person name="Fox J.G."/>
        </authorList>
    </citation>
    <scope>NUCLEOTIDE SEQUENCE [LARGE SCALE GENOMIC DNA]</scope>
    <source>
        <strain evidence="3 4">MIT 99-5501</strain>
    </source>
</reference>
<keyword evidence="4" id="KW-1185">Reference proteome</keyword>
<proteinExistence type="predicted"/>
<dbReference type="PATRIC" id="fig|1357400.3.peg.1133"/>
<feature type="domain" description="DUF3972" evidence="2">
    <location>
        <begin position="24"/>
        <end position="147"/>
    </location>
</feature>
<dbReference type="EMBL" id="AZJI01000004">
    <property type="protein sequence ID" value="ETD24077.1"/>
    <property type="molecule type" value="Genomic_DNA"/>
</dbReference>
<comment type="caution">
    <text evidence="3">The sequence shown here is derived from an EMBL/GenBank/DDBJ whole genome shotgun (WGS) entry which is preliminary data.</text>
</comment>
<protein>
    <recommendedName>
        <fullName evidence="2">DUF3972 domain-containing protein</fullName>
    </recommendedName>
</protein>
<dbReference type="InterPro" id="IPR025002">
    <property type="entry name" value="DUF3972"/>
</dbReference>
<evidence type="ECO:0000313" key="3">
    <source>
        <dbReference type="EMBL" id="ETD24077.1"/>
    </source>
</evidence>
<dbReference type="Proteomes" id="UP000018731">
    <property type="component" value="Unassembled WGS sequence"/>
</dbReference>
<evidence type="ECO:0000259" key="2">
    <source>
        <dbReference type="Pfam" id="PF13118"/>
    </source>
</evidence>
<dbReference type="STRING" id="1357400.HMPREF2086_00824"/>
<dbReference type="AlphaFoldDB" id="V8CAG5"/>
<sequence>MESNAPTSTSTTPASAKAWIEFSEFLKLSGLEEQRVLEMIENGLITSKEEDGRRLIEAESSSNALVQRVQTGLTSAEANGSSYDPVFVERTIHTIMGLHDKVISAKDETIAAFKSENSFLKDALISMQEVYDDDKKTIEVMREELSHAREELEFMKRKYRLMWGKVADLGNAKG</sequence>
<keyword evidence="1" id="KW-0175">Coiled coil</keyword>
<accession>V8CAG5</accession>
<dbReference type="HOGENOM" id="CLU_131446_0_0_7"/>